<evidence type="ECO:0000313" key="1">
    <source>
        <dbReference type="EMBL" id="VFU12927.1"/>
    </source>
</evidence>
<dbReference type="EMBL" id="CAADRM010000059">
    <property type="protein sequence ID" value="VFU12927.1"/>
    <property type="molecule type" value="Genomic_DNA"/>
</dbReference>
<gene>
    <name evidence="1" type="ORF">SCFA_1510001</name>
</gene>
<accession>A0A485LZ46</accession>
<protein>
    <submittedName>
        <fullName evidence="1">Uncharacterized protein</fullName>
    </submittedName>
</protein>
<sequence>MHDEDQVVYGEVNRARYRGQHLGHYESFFQRANHPGRPLAFWIRYTLFSPALRPEDAIGELWAVFFNGETKRHTAVKKELHINECLFDTTRLYVRIGEAQLTDTALKGYARTGQDNIAWDLSYGRGSEPLLLLPAALYRTKLPAAKSLVGMPLARYSGMLEVNGEAIDVSDWVGSQNHNWGSRHTDLYAWGQVAGFDTHPESFLEVATARLKVGSLWTPPMTPLVLRHQGQEFALNGLFRSVRATGRFGYFFWNFASENRDVAVQGTMVAPRETFVGLNYYNPPGGAKHCLNTKIAMCTLRLEDKATGTSEVLETKNRAAFEILTDDRNHGVPIAA</sequence>
<reference evidence="1" key="1">
    <citation type="submission" date="2019-03" db="EMBL/GenBank/DDBJ databases">
        <authorList>
            <person name="Hao L."/>
        </authorList>
    </citation>
    <scope>NUCLEOTIDE SEQUENCE</scope>
</reference>
<proteinExistence type="predicted"/>
<dbReference type="AlphaFoldDB" id="A0A485LZ46"/>
<dbReference type="SUPFAM" id="SSF159245">
    <property type="entry name" value="AttH-like"/>
    <property type="match status" value="1"/>
</dbReference>
<name>A0A485LZ46_9ZZZZ</name>
<organism evidence="1">
    <name type="scientific">anaerobic digester metagenome</name>
    <dbReference type="NCBI Taxonomy" id="1263854"/>
    <lineage>
        <taxon>unclassified sequences</taxon>
        <taxon>metagenomes</taxon>
        <taxon>ecological metagenomes</taxon>
    </lineage>
</organism>